<dbReference type="RefSeq" id="WP_158423936.1">
    <property type="nucleotide sequence ID" value="NZ_JAOQJQ010000001.1"/>
</dbReference>
<dbReference type="PANTHER" id="PTHR47514:SF1">
    <property type="entry name" value="TRANSKETOLASE N-TERMINAL SECTION-RELATED"/>
    <property type="match status" value="1"/>
</dbReference>
<feature type="domain" description="Transketolase N-terminal" evidence="4">
    <location>
        <begin position="8"/>
        <end position="261"/>
    </location>
</feature>
<keyword evidence="6" id="KW-1185">Reference proteome</keyword>
<dbReference type="InterPro" id="IPR029061">
    <property type="entry name" value="THDP-binding"/>
</dbReference>
<evidence type="ECO:0000313" key="5">
    <source>
        <dbReference type="EMBL" id="MCU6761089.1"/>
    </source>
</evidence>
<sequence>MTELETLAVKIRIAEMKCFKQRGFGHVGGSLSIADALAALYGKLMKYDPQRPDWADRDYLVMSKGHCGPGLYAALAVEGFFPEEWLLTLNEPHTRLPSHCDKNLTPGIDMTTGSLGQGASTSAGMALGLKLDGRKNTVYCILGDGECDEGQVWEMLLFAAAKKLDNYVVFVDYNRKQLDGSTDDILSLGDLREKFEVFGWYAVDVNGNNPDEIADAVLKAKEEHKDRPIAVILNTKKGYGVDFIEAMEFNHHITLNHEQADAAIAQLEGRL</sequence>
<reference evidence="5 6" key="1">
    <citation type="journal article" date="2021" name="ISME Commun">
        <title>Automated analysis of genomic sequences facilitates high-throughput and comprehensive description of bacteria.</title>
        <authorList>
            <person name="Hitch T.C.A."/>
        </authorList>
    </citation>
    <scope>NUCLEOTIDE SEQUENCE [LARGE SCALE GENOMIC DNA]</scope>
    <source>
        <strain evidence="5 6">Sanger_109</strain>
    </source>
</reference>
<dbReference type="Proteomes" id="UP001652442">
    <property type="component" value="Unassembled WGS sequence"/>
</dbReference>
<dbReference type="EMBL" id="JAOQJQ010000001">
    <property type="protein sequence ID" value="MCU6761089.1"/>
    <property type="molecule type" value="Genomic_DNA"/>
</dbReference>
<keyword evidence="3" id="KW-0786">Thiamine pyrophosphate</keyword>
<dbReference type="Gene3D" id="3.40.50.970">
    <property type="match status" value="1"/>
</dbReference>
<gene>
    <name evidence="5" type="ORF">OCV88_01905</name>
</gene>
<evidence type="ECO:0000259" key="4">
    <source>
        <dbReference type="Pfam" id="PF00456"/>
    </source>
</evidence>
<comment type="similarity">
    <text evidence="2">Belongs to the transketolase family.</text>
</comment>
<dbReference type="InterPro" id="IPR005474">
    <property type="entry name" value="Transketolase_N"/>
</dbReference>
<evidence type="ECO:0000256" key="2">
    <source>
        <dbReference type="ARBA" id="ARBA00007131"/>
    </source>
</evidence>
<organism evidence="5 6">
    <name type="scientific">Brotonthovivens ammoniilytica</name>
    <dbReference type="NCBI Taxonomy" id="2981725"/>
    <lineage>
        <taxon>Bacteria</taxon>
        <taxon>Bacillati</taxon>
        <taxon>Bacillota</taxon>
        <taxon>Clostridia</taxon>
        <taxon>Lachnospirales</taxon>
        <taxon>Lachnospiraceae</taxon>
        <taxon>Brotonthovivens</taxon>
    </lineage>
</organism>
<evidence type="ECO:0000313" key="6">
    <source>
        <dbReference type="Proteomes" id="UP001652442"/>
    </source>
</evidence>
<dbReference type="SUPFAM" id="SSF52518">
    <property type="entry name" value="Thiamin diphosphate-binding fold (THDP-binding)"/>
    <property type="match status" value="1"/>
</dbReference>
<dbReference type="Pfam" id="PF00456">
    <property type="entry name" value="Transketolase_N"/>
    <property type="match status" value="1"/>
</dbReference>
<evidence type="ECO:0000256" key="3">
    <source>
        <dbReference type="ARBA" id="ARBA00023052"/>
    </source>
</evidence>
<evidence type="ECO:0000256" key="1">
    <source>
        <dbReference type="ARBA" id="ARBA00001964"/>
    </source>
</evidence>
<proteinExistence type="inferred from homology"/>
<dbReference type="PANTHER" id="PTHR47514">
    <property type="entry name" value="TRANSKETOLASE N-TERMINAL SECTION-RELATED"/>
    <property type="match status" value="1"/>
</dbReference>
<name>A0ABT2TFY3_9FIRM</name>
<comment type="caution">
    <text evidence="5">The sequence shown here is derived from an EMBL/GenBank/DDBJ whole genome shotgun (WGS) entry which is preliminary data.</text>
</comment>
<protein>
    <submittedName>
        <fullName evidence="5">Transketolase</fullName>
    </submittedName>
</protein>
<dbReference type="CDD" id="cd02012">
    <property type="entry name" value="TPP_TK"/>
    <property type="match status" value="1"/>
</dbReference>
<comment type="cofactor">
    <cofactor evidence="1">
        <name>thiamine diphosphate</name>
        <dbReference type="ChEBI" id="CHEBI:58937"/>
    </cofactor>
</comment>
<accession>A0ABT2TFY3</accession>